<evidence type="ECO:0000256" key="7">
    <source>
        <dbReference type="ARBA" id="ARBA00022729"/>
    </source>
</evidence>
<dbReference type="AlphaFoldDB" id="A0A2G8RF31"/>
<evidence type="ECO:0008006" key="20">
    <source>
        <dbReference type="Google" id="ProtNLM"/>
    </source>
</evidence>
<evidence type="ECO:0000259" key="16">
    <source>
        <dbReference type="Pfam" id="PF00593"/>
    </source>
</evidence>
<keyword evidence="4 14" id="KW-1134">Transmembrane beta strand</keyword>
<dbReference type="CDD" id="cd01347">
    <property type="entry name" value="ligand_gated_channel"/>
    <property type="match status" value="1"/>
</dbReference>
<evidence type="ECO:0000313" key="18">
    <source>
        <dbReference type="EMBL" id="PIL19688.1"/>
    </source>
</evidence>
<keyword evidence="8" id="KW-0408">Iron</keyword>
<keyword evidence="9" id="KW-0406">Ion transport</keyword>
<dbReference type="InterPro" id="IPR036942">
    <property type="entry name" value="Beta-barrel_TonB_sf"/>
</dbReference>
<keyword evidence="12" id="KW-0675">Receptor</keyword>
<evidence type="ECO:0000256" key="1">
    <source>
        <dbReference type="ARBA" id="ARBA00004571"/>
    </source>
</evidence>
<dbReference type="InterPro" id="IPR010105">
    <property type="entry name" value="TonB_sidphr_rcpt"/>
</dbReference>
<dbReference type="Pfam" id="PF07715">
    <property type="entry name" value="Plug"/>
    <property type="match status" value="1"/>
</dbReference>
<dbReference type="PROSITE" id="PS52016">
    <property type="entry name" value="TONB_DEPENDENT_REC_3"/>
    <property type="match status" value="1"/>
</dbReference>
<dbReference type="InterPro" id="IPR039426">
    <property type="entry name" value="TonB-dep_rcpt-like"/>
</dbReference>
<keyword evidence="5" id="KW-0410">Iron transport</keyword>
<evidence type="ECO:0000256" key="14">
    <source>
        <dbReference type="PROSITE-ProRule" id="PRU01360"/>
    </source>
</evidence>
<dbReference type="Gene3D" id="2.40.170.20">
    <property type="entry name" value="TonB-dependent receptor, beta-barrel domain"/>
    <property type="match status" value="1"/>
</dbReference>
<dbReference type="Pfam" id="PF00593">
    <property type="entry name" value="TonB_dep_Rec_b-barrel"/>
    <property type="match status" value="1"/>
</dbReference>
<keyword evidence="6 14" id="KW-0812">Transmembrane</keyword>
<keyword evidence="11 14" id="KW-0472">Membrane</keyword>
<dbReference type="GO" id="GO:0015344">
    <property type="term" value="F:siderophore uptake transmembrane transporter activity"/>
    <property type="evidence" value="ECO:0007669"/>
    <property type="project" value="TreeGrafter"/>
</dbReference>
<dbReference type="Gene3D" id="2.170.130.10">
    <property type="entry name" value="TonB-dependent receptor, plug domain"/>
    <property type="match status" value="1"/>
</dbReference>
<gene>
    <name evidence="18" type="ORF">P775_13415</name>
</gene>
<sequence length="712" mass="78123">MAYFSNVPLSRLFTKHMDSRIPQRLLFSTCLIAGTQAFAEQTADSFVLEEITVDAPSDTAIGPDAGLVGERTTTGSKTDTALIDVPAAVSVVTQQELTRRGVGDTVQALAYTSGVTVDEYGGDDRYDYIRIRGFYQTGMGTYRDGLPVRTLSFTGSKFEPYGLQRFEVLKGSTSTLFGLNAPGGLVNAITKRPQDDPFHEAYVMLGPDQRETGIDIGGPIGVGDTWSYRLTAKAQNGANGSDHTEDDRLYVAPALTWRPSAFTELTIMADYNRRNTNSGHAIPLGSGIDPDTYLGEPDFDAMDREEYNIGWDFSHRFGNGLSFRQVARYTDLDLTYESVYGAGATAATRRSVYAVDGQLERFAIDNQLQYDSNLGAIKTRTLFGLDHVYEDVRETFNIGTADGIDMNDPSYCGRSCVDISYVADQVTTQTTTGLYLQEELTFQDRWILTLGGRYDWVESESGAPGATVRYDDEAFTGRVGLTYKATPDLSLYANYSQSFQPADTSSRASLSGDADPQKGEQYEIGLKFRPGNGNALLSAALFDLTQTNVVTQTSANTYEQVGKTRVRGAEMEAKWTMFNGLNLTGSYAYWNAEITEDGVGGNRGNQPALTPKHSASLWIDYTFADAVLKDLNLGAGLRFTGERYSDNANATKLKDYAVVDMSGSAMITDALRMNVSVTNLFDKREVVSVDSFTSSAYYNDGREYKLGLSYAW</sequence>
<dbReference type="GO" id="GO:0015891">
    <property type="term" value="P:siderophore transport"/>
    <property type="evidence" value="ECO:0007669"/>
    <property type="project" value="InterPro"/>
</dbReference>
<evidence type="ECO:0000256" key="8">
    <source>
        <dbReference type="ARBA" id="ARBA00023004"/>
    </source>
</evidence>
<name>A0A2G8RF31_9RHOB</name>
<dbReference type="OrthoDB" id="9760333at2"/>
<keyword evidence="19" id="KW-1185">Reference proteome</keyword>
<dbReference type="InterPro" id="IPR012910">
    <property type="entry name" value="Plug_dom"/>
</dbReference>
<protein>
    <recommendedName>
        <fullName evidence="20">Ligand-gated channel protein</fullName>
    </recommendedName>
</protein>
<dbReference type="GO" id="GO:0038023">
    <property type="term" value="F:signaling receptor activity"/>
    <property type="evidence" value="ECO:0007669"/>
    <property type="project" value="InterPro"/>
</dbReference>
<evidence type="ECO:0000256" key="11">
    <source>
        <dbReference type="ARBA" id="ARBA00023136"/>
    </source>
</evidence>
<dbReference type="EMBL" id="AWWI01000092">
    <property type="protein sequence ID" value="PIL19688.1"/>
    <property type="molecule type" value="Genomic_DNA"/>
</dbReference>
<evidence type="ECO:0000256" key="13">
    <source>
        <dbReference type="ARBA" id="ARBA00023237"/>
    </source>
</evidence>
<proteinExistence type="inferred from homology"/>
<comment type="subcellular location">
    <subcellularLocation>
        <location evidence="1 14">Cell outer membrane</location>
        <topology evidence="1 14">Multi-pass membrane protein</topology>
    </subcellularLocation>
</comment>
<dbReference type="NCBIfam" id="TIGR01783">
    <property type="entry name" value="TonB-siderophor"/>
    <property type="match status" value="1"/>
</dbReference>
<evidence type="ECO:0000259" key="17">
    <source>
        <dbReference type="Pfam" id="PF07715"/>
    </source>
</evidence>
<evidence type="ECO:0000256" key="4">
    <source>
        <dbReference type="ARBA" id="ARBA00022452"/>
    </source>
</evidence>
<keyword evidence="3 14" id="KW-0813">Transport</keyword>
<feature type="domain" description="TonB-dependent receptor-like beta-barrel" evidence="16">
    <location>
        <begin position="258"/>
        <end position="680"/>
    </location>
</feature>
<reference evidence="18 19" key="1">
    <citation type="submission" date="2013-09" db="EMBL/GenBank/DDBJ databases">
        <title>Genome sequencing of Phaeobacter antarcticus sp. nov. SM1211.</title>
        <authorList>
            <person name="Zhang X.-Y."/>
            <person name="Liu C."/>
            <person name="Chen X.-L."/>
            <person name="Xie B.-B."/>
            <person name="Qin Q.-L."/>
            <person name="Rong J.-C."/>
            <person name="Zhang Y.-Z."/>
        </authorList>
    </citation>
    <scope>NUCLEOTIDE SEQUENCE [LARGE SCALE GENOMIC DNA]</scope>
    <source>
        <strain evidence="18 19">SM1211</strain>
    </source>
</reference>
<dbReference type="PANTHER" id="PTHR32552">
    <property type="entry name" value="FERRICHROME IRON RECEPTOR-RELATED"/>
    <property type="match status" value="1"/>
</dbReference>
<dbReference type="GO" id="GO:0009279">
    <property type="term" value="C:cell outer membrane"/>
    <property type="evidence" value="ECO:0007669"/>
    <property type="project" value="UniProtKB-SubCell"/>
</dbReference>
<evidence type="ECO:0000256" key="15">
    <source>
        <dbReference type="RuleBase" id="RU003357"/>
    </source>
</evidence>
<dbReference type="PANTHER" id="PTHR32552:SF68">
    <property type="entry name" value="FERRICHROME OUTER MEMBRANE TRANSPORTER_PHAGE RECEPTOR"/>
    <property type="match status" value="1"/>
</dbReference>
<evidence type="ECO:0000256" key="6">
    <source>
        <dbReference type="ARBA" id="ARBA00022692"/>
    </source>
</evidence>
<dbReference type="InterPro" id="IPR037066">
    <property type="entry name" value="Plug_dom_sf"/>
</dbReference>
<comment type="caution">
    <text evidence="18">The sequence shown here is derived from an EMBL/GenBank/DDBJ whole genome shotgun (WGS) entry which is preliminary data.</text>
</comment>
<evidence type="ECO:0000256" key="3">
    <source>
        <dbReference type="ARBA" id="ARBA00022448"/>
    </source>
</evidence>
<dbReference type="Proteomes" id="UP000231259">
    <property type="component" value="Unassembled WGS sequence"/>
</dbReference>
<comment type="similarity">
    <text evidence="2 14 15">Belongs to the TonB-dependent receptor family.</text>
</comment>
<keyword evidence="10 15" id="KW-0798">TonB box</keyword>
<dbReference type="InterPro" id="IPR000531">
    <property type="entry name" value="Beta-barrel_TonB"/>
</dbReference>
<dbReference type="SUPFAM" id="SSF56935">
    <property type="entry name" value="Porins"/>
    <property type="match status" value="1"/>
</dbReference>
<evidence type="ECO:0000256" key="9">
    <source>
        <dbReference type="ARBA" id="ARBA00023065"/>
    </source>
</evidence>
<keyword evidence="13 14" id="KW-0998">Cell outer membrane</keyword>
<evidence type="ECO:0000256" key="10">
    <source>
        <dbReference type="ARBA" id="ARBA00023077"/>
    </source>
</evidence>
<evidence type="ECO:0000313" key="19">
    <source>
        <dbReference type="Proteomes" id="UP000231259"/>
    </source>
</evidence>
<feature type="domain" description="TonB-dependent receptor plug" evidence="17">
    <location>
        <begin position="82"/>
        <end position="184"/>
    </location>
</feature>
<evidence type="ECO:0000256" key="5">
    <source>
        <dbReference type="ARBA" id="ARBA00022496"/>
    </source>
</evidence>
<organism evidence="18 19">
    <name type="scientific">Puniceibacterium antarcticum</name>
    <dbReference type="NCBI Taxonomy" id="1206336"/>
    <lineage>
        <taxon>Bacteria</taxon>
        <taxon>Pseudomonadati</taxon>
        <taxon>Pseudomonadota</taxon>
        <taxon>Alphaproteobacteria</taxon>
        <taxon>Rhodobacterales</taxon>
        <taxon>Paracoccaceae</taxon>
        <taxon>Puniceibacterium</taxon>
    </lineage>
</organism>
<evidence type="ECO:0000256" key="2">
    <source>
        <dbReference type="ARBA" id="ARBA00009810"/>
    </source>
</evidence>
<dbReference type="RefSeq" id="WP_099911356.1">
    <property type="nucleotide sequence ID" value="NZ_AWWI01000092.1"/>
</dbReference>
<keyword evidence="7" id="KW-0732">Signal</keyword>
<evidence type="ECO:0000256" key="12">
    <source>
        <dbReference type="ARBA" id="ARBA00023170"/>
    </source>
</evidence>
<accession>A0A2G8RF31</accession>